<reference evidence="1 2" key="1">
    <citation type="journal article" date="2014" name="Genome Biol. Evol.">
        <title>The secreted proteins of Achlya hypogyna and Thraustotheca clavata identify the ancestral oomycete secretome and reveal gene acquisitions by horizontal gene transfer.</title>
        <authorList>
            <person name="Misner I."/>
            <person name="Blouin N."/>
            <person name="Leonard G."/>
            <person name="Richards T.A."/>
            <person name="Lane C.E."/>
        </authorList>
    </citation>
    <scope>NUCLEOTIDE SEQUENCE [LARGE SCALE GENOMIC DNA]</scope>
    <source>
        <strain evidence="1 2">ATCC 48635</strain>
    </source>
</reference>
<dbReference type="InterPro" id="IPR011047">
    <property type="entry name" value="Quinoprotein_ADH-like_sf"/>
</dbReference>
<dbReference type="Proteomes" id="UP000243579">
    <property type="component" value="Unassembled WGS sequence"/>
</dbReference>
<dbReference type="OrthoDB" id="63853at2759"/>
<evidence type="ECO:0000313" key="2">
    <source>
        <dbReference type="Proteomes" id="UP000243579"/>
    </source>
</evidence>
<evidence type="ECO:0000313" key="1">
    <source>
        <dbReference type="EMBL" id="OQR96316.1"/>
    </source>
</evidence>
<keyword evidence="2" id="KW-1185">Reference proteome</keyword>
<protein>
    <submittedName>
        <fullName evidence="1">Uncharacterized protein</fullName>
    </submittedName>
</protein>
<organism evidence="1 2">
    <name type="scientific">Achlya hypogyna</name>
    <name type="common">Oomycete</name>
    <name type="synonym">Protoachlya hypogyna</name>
    <dbReference type="NCBI Taxonomy" id="1202772"/>
    <lineage>
        <taxon>Eukaryota</taxon>
        <taxon>Sar</taxon>
        <taxon>Stramenopiles</taxon>
        <taxon>Oomycota</taxon>
        <taxon>Saprolegniomycetes</taxon>
        <taxon>Saprolegniales</taxon>
        <taxon>Achlyaceae</taxon>
        <taxon>Achlya</taxon>
    </lineage>
</organism>
<accession>A0A1V9ZE95</accession>
<sequence length="812" mass="87322">MAPAFVEPRSPVASAVARTTRASMDTWMLTKELPWPCSRGSVASLLPSLVAMELHLASVASAAGHIGLCFRYADPLGDEEHGRCPYDIVLVVDAIPEPKFDQAFQLELLQELANDTSTESFVAANTDMLLSRHNASVVHMAFLRTPFPSSPSASTLRCLVARADGRAYVWEWASDKVAWIYLNVFSFAPSPPPALVFTTFPAFGGQHGLAWWAPAEPVAFRNVGFEAVPSLAKHPTHMLVGNPLSLAVVATHPVQLFGSALGLWIIADDAVLLKSARSPETLSTPAPGNSIVCVHDLTGALIILSPTSRALHIVQEVKGRLVRTPLPYALADGDGIGALACHRQFLLAATTNTVAIYDVHSGAAVATLALPAADGGYRFWGGTVATGVFASHAFYRLKVPSATAYADELAPREAHRHLADHGPSLAFAQVARAYSELRAVGGRALVVRPEFDVVGRHLEHPALLLALLEDAKAPAALVRDLRRRLAAMQLHVKHTLRAVPDAAVAEVPLRHTTPVNLDTAAHLHAWLELNGARDALLSDCSYLDRVRSPAVRAMPVAAVATPLAVSRHLHALSPLQFASWACSAQFGPGFLAQLEALLLEGVVFKAGPPTGVPSHLLFHEERKLADYRRTAATKQLYFEAMARLYAAHEPAALAPFVACVAQYCPRLFSLHGQHLVPTRTHSDRALLALPPVPSTANVVAYADVLSQTGAHLEAAALLLRHDHYDACVAHYDAATDAVRPLLFWQLLEHCVAHLPPTGSRNFDDVLALVQRRPTAVAPALVLRKLKECLTSAPGVTLGQLRPVIAWLIAQQT</sequence>
<comment type="caution">
    <text evidence="1">The sequence shown here is derived from an EMBL/GenBank/DDBJ whole genome shotgun (WGS) entry which is preliminary data.</text>
</comment>
<name>A0A1V9ZE95_ACHHY</name>
<gene>
    <name evidence="1" type="ORF">ACHHYP_16104</name>
</gene>
<proteinExistence type="predicted"/>
<dbReference type="AlphaFoldDB" id="A0A1V9ZE95"/>
<dbReference type="SUPFAM" id="SSF50998">
    <property type="entry name" value="Quinoprotein alcohol dehydrogenase-like"/>
    <property type="match status" value="1"/>
</dbReference>
<dbReference type="EMBL" id="JNBR01000148">
    <property type="protein sequence ID" value="OQR96316.1"/>
    <property type="molecule type" value="Genomic_DNA"/>
</dbReference>